<comment type="caution">
    <text evidence="1">The sequence shown here is derived from an EMBL/GenBank/DDBJ whole genome shotgun (WGS) entry which is preliminary data.</text>
</comment>
<sequence length="373" mass="41083">MADGEQQSGVSALPETFQQRGIAAPFTTRVLSFARYRRAHGAADVLVPGLGGGTAVYVIPFKALPSVFSMTVYDRAVHEQLTAIHVVTPLTMRKVALQVAETGLGGPRPMRRARQWRDEQEALRNKILFELIKSAVAQLGGKDAAAHAMDERTMMTPEGLSAARNALKGFASQAQVSAGEIIQRLEIWADLTVVIGPPSGAPMKGPLTAMIEQIEALAEALAQWLGPEPPDTAEMAQRTAMAARMVAKEARAVLDRLVGSANAMSEPLQGWDKARVQINRRVERISYLLDGWQRILDMWDAAQRADRHQQRDVLETFAQHIPILPVEAVGADTGWIELRRSQARWVKTSRNRLDSEIDDTVREKLGNFRTEAV</sequence>
<gene>
    <name evidence="1" type="ORF">KAJ83_13750</name>
</gene>
<protein>
    <submittedName>
        <fullName evidence="1">Uncharacterized protein</fullName>
    </submittedName>
</protein>
<proteinExistence type="predicted"/>
<dbReference type="AlphaFoldDB" id="A0A8J7SNL3"/>
<keyword evidence="2" id="KW-1185">Reference proteome</keyword>
<dbReference type="RefSeq" id="WP_210682657.1">
    <property type="nucleotide sequence ID" value="NZ_JAGMWN010000006.1"/>
</dbReference>
<accession>A0A8J7SNL3</accession>
<evidence type="ECO:0000313" key="1">
    <source>
        <dbReference type="EMBL" id="MBP5858078.1"/>
    </source>
</evidence>
<name>A0A8J7SNL3_9PROT</name>
<organism evidence="1 2">
    <name type="scientific">Marivibrio halodurans</name>
    <dbReference type="NCBI Taxonomy" id="2039722"/>
    <lineage>
        <taxon>Bacteria</taxon>
        <taxon>Pseudomonadati</taxon>
        <taxon>Pseudomonadota</taxon>
        <taxon>Alphaproteobacteria</taxon>
        <taxon>Rhodospirillales</taxon>
        <taxon>Rhodospirillaceae</taxon>
        <taxon>Marivibrio</taxon>
    </lineage>
</organism>
<dbReference type="EMBL" id="JAGMWN010000006">
    <property type="protein sequence ID" value="MBP5858078.1"/>
    <property type="molecule type" value="Genomic_DNA"/>
</dbReference>
<reference evidence="1" key="1">
    <citation type="submission" date="2021-04" db="EMBL/GenBank/DDBJ databases">
        <authorList>
            <person name="Zhang D.-C."/>
        </authorList>
    </citation>
    <scope>NUCLEOTIDE SEQUENCE</scope>
    <source>
        <strain evidence="1">CGMCC 1.15697</strain>
    </source>
</reference>
<evidence type="ECO:0000313" key="2">
    <source>
        <dbReference type="Proteomes" id="UP000672602"/>
    </source>
</evidence>
<dbReference type="Proteomes" id="UP000672602">
    <property type="component" value="Unassembled WGS sequence"/>
</dbReference>